<dbReference type="OrthoDB" id="160374at2759"/>
<keyword evidence="3" id="KW-1185">Reference proteome</keyword>
<dbReference type="Pfam" id="PF10441">
    <property type="entry name" value="Urb2"/>
    <property type="match status" value="1"/>
</dbReference>
<feature type="domain" description="Nucleolar 27S pre-rRNA processing Urb2/Npa2 C-terminal" evidence="1">
    <location>
        <begin position="1098"/>
        <end position="1310"/>
    </location>
</feature>
<dbReference type="InterPro" id="IPR018849">
    <property type="entry name" value="Urb2/Npa2_C"/>
</dbReference>
<evidence type="ECO:0000313" key="3">
    <source>
        <dbReference type="Proteomes" id="UP000308549"/>
    </source>
</evidence>
<name>A0A4U0TVY9_9PEZI</name>
<sequence>MPGLVAPTGSSLERLKALNSLPSLEGQLDEARRLCNHSARADMIAKWLLDNLKNSTHFQAASASWRLLSTASRLLTPERLSGLLGHWNLLNITREAISIGPKTLETLSAIKDLFLLLNELSEGPKGASLKALLSADAADSSTFTGTWLQCIANLAEDSRANITLVSSQRLLQPAIWIWNLRKPGAGENDLFAGHCLVPATRLVCLMSSTETEPTIKRKRDDAASKEQAGALESLLAKHFVLPARKAFFNSADDTKKTVDLHRRLATLKMASTEDSGSIKDDTKHSATVPAILDIALRCSPLGTPRQRTKERPWVEAIFAALADCVPSDALTQQGVLVAMLDVVKKFASLSKESLATLVKRHATSSEQGSQHDLHWTLVAKVVELDANVFAYRESAAPLFDAISQANVSSPQGNTRPADGFGEDVVGEQVFDIWRSGIIVPTLHAFSRGRDLATFVLLWHQQLQRGIDDKKRCVWLKIDDDFAQLLEGSMTDAQIIELVNRFHTDLKAALTSRAAPAEAVTTRKILASIVLLHAITFGVKKVQLLDQLHSQIGQVFDDTMAIFENPTIIDSASNFGHAWKLLRISFQTWFTLWAVQQSSEETVGNRLSSVIHSKAVSMAVQVASSEAVACAEARHLLAVLANVAHAHGLSVTDLVKTSWQVYLECPQATGALKNEGRTELTSKIFNAASGELAVDKSLCDCLAKVAEQSDGATENVVEAIVEKLQSKKSTRVATGLHALEALPISTLATAQHERLLDALSERAQPSKRIGDIQRDRFAAMIRLLGTSFPNTQICKDASVLWDFAVGLDDSQMEDESKANAAQLLQQLVSIVVKQLLRRRNRQEPLAILVDMTKKIDHHVKRSCSSKSKLSDNTALLALVKTVLSEMSTSLDEETMREYFKKDRLESYAQALLHEVETIQSSRSSERHLAVLLDALVSLPKSVTMVETAGGDSEIVAFVDRTLRSAMKSQHTSGSTMAAAKCVQIACRWSLPVDESVIVETSARAIESDLPSTEYISLLDALQQRYKDDPKGRIAALQSVLRSGRSVRAAELVVLRTVISSLKEEDFQQDACTFTSPQEALLRFLDTANETTSAAACRRSLDCTIAILKEKPFMTNQFAVETTLSAIQHLVTKRATSPIYLDACRLFTVLLQQYRSRLKDRLNLVVPVLQSFISCLFTHPHPTPLAYPPKPLTTRHASALARLIQLLCNPPQLRSRRHQPSTSLVDETRKAQAHVGQYAQFLLHHYCTEVLSGSLAEGVREALMPGLWALIEAVEVHDVEGVRVLSAAASNSERAVLRGVYEEYRAFGKWKGG</sequence>
<dbReference type="GO" id="GO:0042254">
    <property type="term" value="P:ribosome biogenesis"/>
    <property type="evidence" value="ECO:0007669"/>
    <property type="project" value="TreeGrafter"/>
</dbReference>
<reference evidence="2 3" key="1">
    <citation type="submission" date="2017-03" db="EMBL/GenBank/DDBJ databases">
        <title>Genomes of endolithic fungi from Antarctica.</title>
        <authorList>
            <person name="Coleine C."/>
            <person name="Masonjones S."/>
            <person name="Stajich J.E."/>
        </authorList>
    </citation>
    <scope>NUCLEOTIDE SEQUENCE [LARGE SCALE GENOMIC DNA]</scope>
    <source>
        <strain evidence="2 3">CCFEE 6315</strain>
    </source>
</reference>
<dbReference type="PANTHER" id="PTHR15682">
    <property type="entry name" value="UNHEALTHY RIBOSOME BIOGENESIS PROTEIN 2 HOMOLOG"/>
    <property type="match status" value="1"/>
</dbReference>
<dbReference type="Proteomes" id="UP000308549">
    <property type="component" value="Unassembled WGS sequence"/>
</dbReference>
<protein>
    <recommendedName>
        <fullName evidence="1">Nucleolar 27S pre-rRNA processing Urb2/Npa2 C-terminal domain-containing protein</fullName>
    </recommendedName>
</protein>
<dbReference type="InterPro" id="IPR052609">
    <property type="entry name" value="Ribosome_Biogenesis_Reg"/>
</dbReference>
<evidence type="ECO:0000313" key="2">
    <source>
        <dbReference type="EMBL" id="TKA26523.1"/>
    </source>
</evidence>
<dbReference type="PANTHER" id="PTHR15682:SF2">
    <property type="entry name" value="UNHEALTHY RIBOSOME BIOGENESIS PROTEIN 2 HOMOLOG"/>
    <property type="match status" value="1"/>
</dbReference>
<comment type="caution">
    <text evidence="2">The sequence shown here is derived from an EMBL/GenBank/DDBJ whole genome shotgun (WGS) entry which is preliminary data.</text>
</comment>
<gene>
    <name evidence="2" type="ORF">B0A50_05361</name>
</gene>
<dbReference type="InterPro" id="IPR016024">
    <property type="entry name" value="ARM-type_fold"/>
</dbReference>
<accession>A0A4U0TVY9</accession>
<dbReference type="EMBL" id="NAJL01000028">
    <property type="protein sequence ID" value="TKA26523.1"/>
    <property type="molecule type" value="Genomic_DNA"/>
</dbReference>
<dbReference type="GO" id="GO:0005730">
    <property type="term" value="C:nucleolus"/>
    <property type="evidence" value="ECO:0007669"/>
    <property type="project" value="TreeGrafter"/>
</dbReference>
<proteinExistence type="predicted"/>
<organism evidence="2 3">
    <name type="scientific">Salinomyces thailandicus</name>
    <dbReference type="NCBI Taxonomy" id="706561"/>
    <lineage>
        <taxon>Eukaryota</taxon>
        <taxon>Fungi</taxon>
        <taxon>Dikarya</taxon>
        <taxon>Ascomycota</taxon>
        <taxon>Pezizomycotina</taxon>
        <taxon>Dothideomycetes</taxon>
        <taxon>Dothideomycetidae</taxon>
        <taxon>Mycosphaerellales</taxon>
        <taxon>Teratosphaeriaceae</taxon>
        <taxon>Salinomyces</taxon>
    </lineage>
</organism>
<evidence type="ECO:0000259" key="1">
    <source>
        <dbReference type="Pfam" id="PF10441"/>
    </source>
</evidence>
<dbReference type="SUPFAM" id="SSF48371">
    <property type="entry name" value="ARM repeat"/>
    <property type="match status" value="1"/>
</dbReference>